<dbReference type="AlphaFoldDB" id="A0AA37TUV2"/>
<dbReference type="Gene3D" id="3.90.79.10">
    <property type="entry name" value="Nucleoside Triphosphate Pyrophosphohydrolase"/>
    <property type="match status" value="1"/>
</dbReference>
<keyword evidence="2 3" id="KW-0378">Hydrolase</keyword>
<feature type="domain" description="Nudix hydrolase" evidence="4">
    <location>
        <begin position="1"/>
        <end position="135"/>
    </location>
</feature>
<evidence type="ECO:0000256" key="3">
    <source>
        <dbReference type="RuleBase" id="RU003476"/>
    </source>
</evidence>
<evidence type="ECO:0000256" key="2">
    <source>
        <dbReference type="ARBA" id="ARBA00022801"/>
    </source>
</evidence>
<dbReference type="PRINTS" id="PR00502">
    <property type="entry name" value="NUDIXFAMILY"/>
</dbReference>
<gene>
    <name evidence="5" type="ORF">GCM10010873_12390</name>
</gene>
<protein>
    <submittedName>
        <fullName evidence="5">DNA mismatch repair protein MutT</fullName>
    </submittedName>
</protein>
<dbReference type="PROSITE" id="PS00893">
    <property type="entry name" value="NUDIX_BOX"/>
    <property type="match status" value="1"/>
</dbReference>
<dbReference type="Proteomes" id="UP001157355">
    <property type="component" value="Unassembled WGS sequence"/>
</dbReference>
<comment type="caution">
    <text evidence="5">The sequence shown here is derived from an EMBL/GenBank/DDBJ whole genome shotgun (WGS) entry which is preliminary data.</text>
</comment>
<dbReference type="InterPro" id="IPR020084">
    <property type="entry name" value="NUDIX_hydrolase_CS"/>
</dbReference>
<sequence length="136" mass="15230">MDFRGCKAALLCRDALLTYLRDDKPGLPWPATWDLPGGGREAGETPEECLLRELYEEFGLRLPPARLILREVWPSMIDPAQVAVFFAGHITPAEIAAIRFGDEGQYWQMMPVEVYLAHPQAIPELQRRVAAAVAVL</sequence>
<evidence type="ECO:0000256" key="1">
    <source>
        <dbReference type="ARBA" id="ARBA00001946"/>
    </source>
</evidence>
<organism evidence="5 6">
    <name type="scientific">Cypionkella aquatica</name>
    <dbReference type="NCBI Taxonomy" id="1756042"/>
    <lineage>
        <taxon>Bacteria</taxon>
        <taxon>Pseudomonadati</taxon>
        <taxon>Pseudomonadota</taxon>
        <taxon>Alphaproteobacteria</taxon>
        <taxon>Rhodobacterales</taxon>
        <taxon>Paracoccaceae</taxon>
        <taxon>Cypionkella</taxon>
    </lineage>
</organism>
<evidence type="ECO:0000313" key="5">
    <source>
        <dbReference type="EMBL" id="GLS86265.1"/>
    </source>
</evidence>
<dbReference type="InterPro" id="IPR020476">
    <property type="entry name" value="Nudix_hydrolase"/>
</dbReference>
<dbReference type="GO" id="GO:0016787">
    <property type="term" value="F:hydrolase activity"/>
    <property type="evidence" value="ECO:0007669"/>
    <property type="project" value="UniProtKB-KW"/>
</dbReference>
<evidence type="ECO:0000259" key="4">
    <source>
        <dbReference type="PROSITE" id="PS51462"/>
    </source>
</evidence>
<dbReference type="InterPro" id="IPR000086">
    <property type="entry name" value="NUDIX_hydrolase_dom"/>
</dbReference>
<proteinExistence type="inferred from homology"/>
<name>A0AA37TUV2_9RHOB</name>
<dbReference type="SUPFAM" id="SSF55811">
    <property type="entry name" value="Nudix"/>
    <property type="match status" value="1"/>
</dbReference>
<comment type="cofactor">
    <cofactor evidence="1">
        <name>Mg(2+)</name>
        <dbReference type="ChEBI" id="CHEBI:18420"/>
    </cofactor>
</comment>
<dbReference type="CDD" id="cd04682">
    <property type="entry name" value="NUDIX_Hydrolase"/>
    <property type="match status" value="1"/>
</dbReference>
<dbReference type="Pfam" id="PF00293">
    <property type="entry name" value="NUDIX"/>
    <property type="match status" value="1"/>
</dbReference>
<reference evidence="5 6" key="1">
    <citation type="journal article" date="2014" name="Int. J. Syst. Evol. Microbiol.">
        <title>Complete genome sequence of Corynebacterium casei LMG S-19264T (=DSM 44701T), isolated from a smear-ripened cheese.</title>
        <authorList>
            <consortium name="US DOE Joint Genome Institute (JGI-PGF)"/>
            <person name="Walter F."/>
            <person name="Albersmeier A."/>
            <person name="Kalinowski J."/>
            <person name="Ruckert C."/>
        </authorList>
    </citation>
    <scope>NUCLEOTIDE SEQUENCE [LARGE SCALE GENOMIC DNA]</scope>
    <source>
        <strain evidence="5 6">NBRC 111766</strain>
    </source>
</reference>
<keyword evidence="6" id="KW-1185">Reference proteome</keyword>
<dbReference type="RefSeq" id="WP_284324465.1">
    <property type="nucleotide sequence ID" value="NZ_BSPP01000004.1"/>
</dbReference>
<dbReference type="InterPro" id="IPR015797">
    <property type="entry name" value="NUDIX_hydrolase-like_dom_sf"/>
</dbReference>
<accession>A0AA37TUV2</accession>
<comment type="similarity">
    <text evidence="3">Belongs to the Nudix hydrolase family.</text>
</comment>
<evidence type="ECO:0000313" key="6">
    <source>
        <dbReference type="Proteomes" id="UP001157355"/>
    </source>
</evidence>
<dbReference type="EMBL" id="BSPP01000004">
    <property type="protein sequence ID" value="GLS86265.1"/>
    <property type="molecule type" value="Genomic_DNA"/>
</dbReference>
<dbReference type="PANTHER" id="PTHR43046">
    <property type="entry name" value="GDP-MANNOSE MANNOSYL HYDROLASE"/>
    <property type="match status" value="1"/>
</dbReference>
<dbReference type="PANTHER" id="PTHR43046:SF14">
    <property type="entry name" value="MUTT_NUDIX FAMILY PROTEIN"/>
    <property type="match status" value="1"/>
</dbReference>
<dbReference type="PROSITE" id="PS51462">
    <property type="entry name" value="NUDIX"/>
    <property type="match status" value="1"/>
</dbReference>